<dbReference type="InterPro" id="IPR036179">
    <property type="entry name" value="Ig-like_dom_sf"/>
</dbReference>
<dbReference type="InterPro" id="IPR013783">
    <property type="entry name" value="Ig-like_fold"/>
</dbReference>
<dbReference type="GO" id="GO:0016020">
    <property type="term" value="C:membrane"/>
    <property type="evidence" value="ECO:0007669"/>
    <property type="project" value="TreeGrafter"/>
</dbReference>
<sequence length="334" mass="37222">MPLLRSLFALRFAGSKRFVILLAVDLNWHFTQMMYFPALECYDTFRMTVFSSLCLWLEKSNRVELHSPTGVEQLRPPTICRYRPHQACVTAAGALRKGEMEMIPEPDPDDEGTKISSGSLPALTHTSNSSASFLCLRCLEQHTANQYKIVTDTVKVQGNDISHKLQISRVSKNDEGLYECRVTRANYGEIVEYKAQAWLRVNATARPRRPLPPAKKSSPLHLTDKKPRKSTSPLSQDNMSTDQRVASTSSSHTSSNTAKRYPSSEPEIMRQLNYADICVAVSPRRSVSDRDKCLSVTAQAALATTSEFQKGAAAEGHRVLLAPHSGLKLANNNR</sequence>
<feature type="region of interest" description="Disordered" evidence="4">
    <location>
        <begin position="206"/>
        <end position="265"/>
    </location>
</feature>
<evidence type="ECO:0000313" key="5">
    <source>
        <dbReference type="EMBL" id="PWA22448.1"/>
    </source>
</evidence>
<evidence type="ECO:0000256" key="1">
    <source>
        <dbReference type="ARBA" id="ARBA00022729"/>
    </source>
</evidence>
<keyword evidence="3" id="KW-0393">Immunoglobulin domain</keyword>
<accession>A0A315VHC1</accession>
<dbReference type="Gene3D" id="2.60.40.10">
    <property type="entry name" value="Immunoglobulins"/>
    <property type="match status" value="1"/>
</dbReference>
<feature type="compositionally biased region" description="Polar residues" evidence="4">
    <location>
        <begin position="230"/>
        <end position="246"/>
    </location>
</feature>
<dbReference type="AlphaFoldDB" id="A0A315VHC1"/>
<comment type="caution">
    <text evidence="5">The sequence shown here is derived from an EMBL/GenBank/DDBJ whole genome shotgun (WGS) entry which is preliminary data.</text>
</comment>
<evidence type="ECO:0008006" key="7">
    <source>
        <dbReference type="Google" id="ProtNLM"/>
    </source>
</evidence>
<dbReference type="SUPFAM" id="SSF48726">
    <property type="entry name" value="Immunoglobulin"/>
    <property type="match status" value="1"/>
</dbReference>
<reference evidence="5 6" key="1">
    <citation type="journal article" date="2018" name="G3 (Bethesda)">
        <title>A High-Quality Reference Genome for the Invasive Mosquitofish Gambusia affinis Using a Chicago Library.</title>
        <authorList>
            <person name="Hoffberg S.L."/>
            <person name="Troendle N.J."/>
            <person name="Glenn T.C."/>
            <person name="Mahmud O."/>
            <person name="Louha S."/>
            <person name="Chalopin D."/>
            <person name="Bennetzen J.L."/>
            <person name="Mauricio R."/>
        </authorList>
    </citation>
    <scope>NUCLEOTIDE SEQUENCE [LARGE SCALE GENOMIC DNA]</scope>
    <source>
        <strain evidence="5">NE01/NJP1002.9</strain>
        <tissue evidence="5">Muscle</tissue>
    </source>
</reference>
<keyword evidence="1" id="KW-0732">Signal</keyword>
<dbReference type="PANTHER" id="PTHR12207">
    <property type="entry name" value="V-SET AND TRANSMEMBRANE DOMAIN-CONTAINING PROTEIN"/>
    <property type="match status" value="1"/>
</dbReference>
<evidence type="ECO:0000313" key="6">
    <source>
        <dbReference type="Proteomes" id="UP000250572"/>
    </source>
</evidence>
<feature type="compositionally biased region" description="Low complexity" evidence="4">
    <location>
        <begin position="247"/>
        <end position="257"/>
    </location>
</feature>
<name>A0A315VHC1_GAMAF</name>
<organism evidence="5 6">
    <name type="scientific">Gambusia affinis</name>
    <name type="common">Western mosquitofish</name>
    <name type="synonym">Heterandria affinis</name>
    <dbReference type="NCBI Taxonomy" id="33528"/>
    <lineage>
        <taxon>Eukaryota</taxon>
        <taxon>Metazoa</taxon>
        <taxon>Chordata</taxon>
        <taxon>Craniata</taxon>
        <taxon>Vertebrata</taxon>
        <taxon>Euteleostomi</taxon>
        <taxon>Actinopterygii</taxon>
        <taxon>Neopterygii</taxon>
        <taxon>Teleostei</taxon>
        <taxon>Neoteleostei</taxon>
        <taxon>Acanthomorphata</taxon>
        <taxon>Ovalentaria</taxon>
        <taxon>Atherinomorphae</taxon>
        <taxon>Cyprinodontiformes</taxon>
        <taxon>Poeciliidae</taxon>
        <taxon>Poeciliinae</taxon>
        <taxon>Gambusia</taxon>
    </lineage>
</organism>
<keyword evidence="2" id="KW-1015">Disulfide bond</keyword>
<dbReference type="EMBL" id="NHOQ01001719">
    <property type="protein sequence ID" value="PWA22448.1"/>
    <property type="molecule type" value="Genomic_DNA"/>
</dbReference>
<evidence type="ECO:0000256" key="4">
    <source>
        <dbReference type="SAM" id="MobiDB-lite"/>
    </source>
</evidence>
<evidence type="ECO:0000256" key="3">
    <source>
        <dbReference type="ARBA" id="ARBA00023319"/>
    </source>
</evidence>
<gene>
    <name evidence="5" type="ORF">CCH79_00015421</name>
</gene>
<evidence type="ECO:0000256" key="2">
    <source>
        <dbReference type="ARBA" id="ARBA00023157"/>
    </source>
</evidence>
<protein>
    <recommendedName>
        <fullName evidence="7">Ig-like domain-containing protein</fullName>
    </recommendedName>
</protein>
<dbReference type="Proteomes" id="UP000250572">
    <property type="component" value="Unassembled WGS sequence"/>
</dbReference>
<proteinExistence type="predicted"/>
<keyword evidence="6" id="KW-1185">Reference proteome</keyword>
<dbReference type="InterPro" id="IPR051102">
    <property type="entry name" value="IgSF_V-set/TM_domain"/>
</dbReference>
<dbReference type="PANTHER" id="PTHR12207:SF23">
    <property type="entry name" value="V-SET AND TRANSMEMBRANE DOMAIN-CONTAINING PROTEIN 2A"/>
    <property type="match status" value="1"/>
</dbReference>